<organism evidence="1">
    <name type="scientific">viral metagenome</name>
    <dbReference type="NCBI Taxonomy" id="1070528"/>
    <lineage>
        <taxon>unclassified sequences</taxon>
        <taxon>metagenomes</taxon>
        <taxon>organismal metagenomes</taxon>
    </lineage>
</organism>
<protein>
    <submittedName>
        <fullName evidence="1">Uncharacterized protein</fullName>
    </submittedName>
</protein>
<dbReference type="AlphaFoldDB" id="A0A6M3JEL8"/>
<accession>A0A6M3JEL8</accession>
<dbReference type="EMBL" id="MT141622">
    <property type="protein sequence ID" value="QJA68494.1"/>
    <property type="molecule type" value="Genomic_DNA"/>
</dbReference>
<name>A0A6M3JEL8_9ZZZZ</name>
<evidence type="ECO:0000313" key="1">
    <source>
        <dbReference type="EMBL" id="QJA68494.1"/>
    </source>
</evidence>
<proteinExistence type="predicted"/>
<sequence length="62" mass="7109">MDCIHCKRGSVFVVHRGGKIIGVYTNEDAAQQRITYECASWPKKRKPEWSFAGVHEKAHVDH</sequence>
<reference evidence="1" key="1">
    <citation type="submission" date="2020-03" db="EMBL/GenBank/DDBJ databases">
        <title>The deep terrestrial virosphere.</title>
        <authorList>
            <person name="Holmfeldt K."/>
            <person name="Nilsson E."/>
            <person name="Simone D."/>
            <person name="Lopez-Fernandez M."/>
            <person name="Wu X."/>
            <person name="de Brujin I."/>
            <person name="Lundin D."/>
            <person name="Andersson A."/>
            <person name="Bertilsson S."/>
            <person name="Dopson M."/>
        </authorList>
    </citation>
    <scope>NUCLEOTIDE SEQUENCE</scope>
    <source>
        <strain evidence="1">MM415A06377</strain>
    </source>
</reference>
<gene>
    <name evidence="1" type="ORF">MM415A06377_0007</name>
</gene>